<name>A0A835ZNX6_SHEEP</name>
<evidence type="ECO:0000256" key="1">
    <source>
        <dbReference type="SAM" id="MobiDB-lite"/>
    </source>
</evidence>
<protein>
    <submittedName>
        <fullName evidence="2">Uncharacterized protein</fullName>
    </submittedName>
</protein>
<dbReference type="AlphaFoldDB" id="A0A835ZNX6"/>
<evidence type="ECO:0000313" key="3">
    <source>
        <dbReference type="Proteomes" id="UP000664991"/>
    </source>
</evidence>
<accession>A0A835ZNX6</accession>
<dbReference type="EMBL" id="JAEMGP010000027">
    <property type="protein sequence ID" value="KAG5193970.1"/>
    <property type="molecule type" value="Genomic_DNA"/>
</dbReference>
<proteinExistence type="predicted"/>
<gene>
    <name evidence="2" type="ORF">JEQ12_020331</name>
</gene>
<feature type="region of interest" description="Disordered" evidence="1">
    <location>
        <begin position="87"/>
        <end position="108"/>
    </location>
</feature>
<comment type="caution">
    <text evidence="2">The sequence shown here is derived from an EMBL/GenBank/DDBJ whole genome shotgun (WGS) entry which is preliminary data.</text>
</comment>
<sequence>MSGKVTKPKEEKDASKGIRVKRESDFRVVRLFCLPSRGPESFPNVTAELFSTVIDNDLNIISFTSKIRQEQAPSAYDLLWGQSPVSLQQTAGPKEGHWRDQGLSKFLP</sequence>
<reference evidence="2 3" key="1">
    <citation type="submission" date="2020-12" db="EMBL/GenBank/DDBJ databases">
        <title>De novo assembly of Tibetan sheep genome.</title>
        <authorList>
            <person name="Li X."/>
        </authorList>
    </citation>
    <scope>NUCLEOTIDE SEQUENCE [LARGE SCALE GENOMIC DNA]</scope>
    <source>
        <tissue evidence="2">Heart</tissue>
    </source>
</reference>
<dbReference type="Proteomes" id="UP000664991">
    <property type="component" value="Unassembled WGS sequence"/>
</dbReference>
<evidence type="ECO:0000313" key="2">
    <source>
        <dbReference type="EMBL" id="KAG5193970.1"/>
    </source>
</evidence>
<organism evidence="2 3">
    <name type="scientific">Ovis aries</name>
    <name type="common">Sheep</name>
    <dbReference type="NCBI Taxonomy" id="9940"/>
    <lineage>
        <taxon>Eukaryota</taxon>
        <taxon>Metazoa</taxon>
        <taxon>Chordata</taxon>
        <taxon>Craniata</taxon>
        <taxon>Vertebrata</taxon>
        <taxon>Euteleostomi</taxon>
        <taxon>Mammalia</taxon>
        <taxon>Eutheria</taxon>
        <taxon>Laurasiatheria</taxon>
        <taxon>Artiodactyla</taxon>
        <taxon>Ruminantia</taxon>
        <taxon>Pecora</taxon>
        <taxon>Bovidae</taxon>
        <taxon>Caprinae</taxon>
        <taxon>Ovis</taxon>
    </lineage>
</organism>